<dbReference type="Proteomes" id="UP001281147">
    <property type="component" value="Unassembled WGS sequence"/>
</dbReference>
<organism evidence="1 2">
    <name type="scientific">Vermiconidia calcicola</name>
    <dbReference type="NCBI Taxonomy" id="1690605"/>
    <lineage>
        <taxon>Eukaryota</taxon>
        <taxon>Fungi</taxon>
        <taxon>Dikarya</taxon>
        <taxon>Ascomycota</taxon>
        <taxon>Pezizomycotina</taxon>
        <taxon>Dothideomycetes</taxon>
        <taxon>Dothideomycetidae</taxon>
        <taxon>Mycosphaerellales</taxon>
        <taxon>Extremaceae</taxon>
        <taxon>Vermiconidia</taxon>
    </lineage>
</organism>
<evidence type="ECO:0000313" key="2">
    <source>
        <dbReference type="Proteomes" id="UP001281147"/>
    </source>
</evidence>
<reference evidence="1" key="1">
    <citation type="submission" date="2023-07" db="EMBL/GenBank/DDBJ databases">
        <title>Black Yeasts Isolated from many extreme environments.</title>
        <authorList>
            <person name="Coleine C."/>
            <person name="Stajich J.E."/>
            <person name="Selbmann L."/>
        </authorList>
    </citation>
    <scope>NUCLEOTIDE SEQUENCE</scope>
    <source>
        <strain evidence="1">CCFEE 5714</strain>
    </source>
</reference>
<sequence>MIGPTGMAFRAGPLYTNAIMGQAPSVTEREQARKASSTIRREDSIHVEESENTSRPESWSIHFDCTNQAPYQSEPTSKMMTQSSLPRLLKENASHDLAFFLRTTGPTAPHRRASKVERQQRAAPTPKNALRFLRIRQKPPSNPTAQLPEEASGKLRDEGGLLTDSVEQKYSSTGMDDPEEDLMSSIDQQLGKRYLALRVKDTESEPYEYGSTLSPTIFESDVSISFSNSIISGEPFETWLYPSSRDPVHRRPPTPPKRSNGQFMASGDTISGATDVSISPIRPAASSPPTPEPVSAISMTESYRSGHTEQAANQSLDVARALSSHPVHAVTSSSLPLPDVSLPHEEFPVRHPSREKEVEIKHPSPRRFASHTVLLQRASSLGSTLYRRSLSDSPGPPPPRSPLRLKRDPETIESILDSQNQLRSTPKVAPSIMDVKDYHSDVRAIKPTVTTDCTGPIKRPKSRGKTSLTRYHYLTTRQEREERTRARKLRDRPYPDISTPPPIIDVIVNAPPPTPRQKLKKARPHIQIPHPQSTPLTKRVSSGALSDGRWKRMTASTRTPVSAVPSEGTTTTTGDKTGYTPISPAASNGSTNTEMALSPVMLVAEEVPITKAKPPSRPAKLVVKEGKPYAPRPRSASIPRSAMKRRSRQGPHTPTRPSSPGLVQQEDDDAPPLPSPPPNRALPPTPPASGSEEPGKAKSVRTAECKKELPNLPVYEILPKGTASRRSGQAAHVATQRRSELSKDIASGSRTQARLEALEKQNALLSAALEAVLRTNGALNAPIPIVAEAERDSPMAWETRIARRSAASHAASSSNGSALDMYMSTRAGSRHGR</sequence>
<protein>
    <submittedName>
        <fullName evidence="1">Uncharacterized protein</fullName>
    </submittedName>
</protein>
<gene>
    <name evidence="1" type="ORF">LTR37_018167</name>
</gene>
<evidence type="ECO:0000313" key="1">
    <source>
        <dbReference type="EMBL" id="KAK3696025.1"/>
    </source>
</evidence>
<comment type="caution">
    <text evidence="1">The sequence shown here is derived from an EMBL/GenBank/DDBJ whole genome shotgun (WGS) entry which is preliminary data.</text>
</comment>
<name>A0ACC3MI29_9PEZI</name>
<dbReference type="EMBL" id="JAUTXU010000248">
    <property type="protein sequence ID" value="KAK3696025.1"/>
    <property type="molecule type" value="Genomic_DNA"/>
</dbReference>
<keyword evidence="2" id="KW-1185">Reference proteome</keyword>
<proteinExistence type="predicted"/>
<accession>A0ACC3MI29</accession>